<dbReference type="RefSeq" id="WP_404749011.1">
    <property type="nucleotide sequence ID" value="NZ_JBJDQH010000033.1"/>
</dbReference>
<reference evidence="2 3" key="1">
    <citation type="submission" date="2024-11" db="EMBL/GenBank/DDBJ databases">
        <title>The Natural Products Discovery Center: Release of the First 8490 Sequenced Strains for Exploring Actinobacteria Biosynthetic Diversity.</title>
        <authorList>
            <person name="Kalkreuter E."/>
            <person name="Kautsar S.A."/>
            <person name="Yang D."/>
            <person name="Bader C.D."/>
            <person name="Teijaro C.N."/>
            <person name="Fluegel L."/>
            <person name="Davis C.M."/>
            <person name="Simpson J.R."/>
            <person name="Lauterbach L."/>
            <person name="Steele A.D."/>
            <person name="Gui C."/>
            <person name="Meng S."/>
            <person name="Li G."/>
            <person name="Viehrig K."/>
            <person name="Ye F."/>
            <person name="Su P."/>
            <person name="Kiefer A.F."/>
            <person name="Nichols A."/>
            <person name="Cepeda A.J."/>
            <person name="Yan W."/>
            <person name="Fan B."/>
            <person name="Jiang Y."/>
            <person name="Adhikari A."/>
            <person name="Zheng C.-J."/>
            <person name="Schuster L."/>
            <person name="Cowan T.M."/>
            <person name="Smanski M.J."/>
            <person name="Chevrette M.G."/>
            <person name="De Carvalho L.P.S."/>
            <person name="Shen B."/>
        </authorList>
    </citation>
    <scope>NUCLEOTIDE SEQUENCE [LARGE SCALE GENOMIC DNA]</scope>
    <source>
        <strain evidence="2 3">NPDC020863</strain>
    </source>
</reference>
<keyword evidence="3" id="KW-1185">Reference proteome</keyword>
<evidence type="ECO:0000313" key="3">
    <source>
        <dbReference type="Proteomes" id="UP001620295"/>
    </source>
</evidence>
<feature type="compositionally biased region" description="Low complexity" evidence="1">
    <location>
        <begin position="141"/>
        <end position="161"/>
    </location>
</feature>
<dbReference type="EMBL" id="JBJDQH010000033">
    <property type="protein sequence ID" value="MFK4272856.1"/>
    <property type="molecule type" value="Genomic_DNA"/>
</dbReference>
<name>A0ABW8M3U5_9ACTN</name>
<comment type="caution">
    <text evidence="2">The sequence shown here is derived from an EMBL/GenBank/DDBJ whole genome shotgun (WGS) entry which is preliminary data.</text>
</comment>
<evidence type="ECO:0000256" key="1">
    <source>
        <dbReference type="SAM" id="MobiDB-lite"/>
    </source>
</evidence>
<accession>A0ABW8M3U5</accession>
<dbReference type="Proteomes" id="UP001620295">
    <property type="component" value="Unassembled WGS sequence"/>
</dbReference>
<feature type="compositionally biased region" description="Basic and acidic residues" evidence="1">
    <location>
        <begin position="170"/>
        <end position="186"/>
    </location>
</feature>
<proteinExistence type="predicted"/>
<feature type="compositionally biased region" description="Basic and acidic residues" evidence="1">
    <location>
        <begin position="108"/>
        <end position="117"/>
    </location>
</feature>
<evidence type="ECO:0000313" key="2">
    <source>
        <dbReference type="EMBL" id="MFK4272856.1"/>
    </source>
</evidence>
<gene>
    <name evidence="2" type="ORF">ACI2L5_49525</name>
</gene>
<protein>
    <submittedName>
        <fullName evidence="2">Uncharacterized protein</fullName>
    </submittedName>
</protein>
<organism evidence="2 3">
    <name type="scientific">Streptomyces milbemycinicus</name>
    <dbReference type="NCBI Taxonomy" id="476552"/>
    <lineage>
        <taxon>Bacteria</taxon>
        <taxon>Bacillati</taxon>
        <taxon>Actinomycetota</taxon>
        <taxon>Actinomycetes</taxon>
        <taxon>Kitasatosporales</taxon>
        <taxon>Streptomycetaceae</taxon>
        <taxon>Streptomyces</taxon>
    </lineage>
</organism>
<feature type="region of interest" description="Disordered" evidence="1">
    <location>
        <begin position="103"/>
        <end position="186"/>
    </location>
</feature>
<sequence>MAEHQWFSYHESVSIFQFSLIVSRREAPEIPAQRYNFPLILPERSMTRIELPIFADAIVSLLLVELASALVPQPAATTVYREMHNLLLSHWRALRLEYPRRHAAQTGPDKERFERDCPPTQIRRRSPGTWSRQIPATWPGRRPSSSTDTDATAPTTPAACRPRYKPPQQPDDRLGSRRECKCRGWR</sequence>